<protein>
    <submittedName>
        <fullName evidence="2">Uncharacterized protein</fullName>
    </submittedName>
</protein>
<proteinExistence type="predicted"/>
<feature type="region of interest" description="Disordered" evidence="1">
    <location>
        <begin position="1"/>
        <end position="25"/>
    </location>
</feature>
<dbReference type="InterPro" id="IPR008929">
    <property type="entry name" value="Chondroitin_lyas"/>
</dbReference>
<accession>A0A367ITV9</accession>
<keyword evidence="3" id="KW-1185">Reference proteome</keyword>
<evidence type="ECO:0000256" key="1">
    <source>
        <dbReference type="SAM" id="MobiDB-lite"/>
    </source>
</evidence>
<organism evidence="2 3">
    <name type="scientific">Rhizopus stolonifer</name>
    <name type="common">Rhizopus nigricans</name>
    <dbReference type="NCBI Taxonomy" id="4846"/>
    <lineage>
        <taxon>Eukaryota</taxon>
        <taxon>Fungi</taxon>
        <taxon>Fungi incertae sedis</taxon>
        <taxon>Mucoromycota</taxon>
        <taxon>Mucoromycotina</taxon>
        <taxon>Mucoromycetes</taxon>
        <taxon>Mucorales</taxon>
        <taxon>Mucorineae</taxon>
        <taxon>Rhizopodaceae</taxon>
        <taxon>Rhizopus</taxon>
    </lineage>
</organism>
<evidence type="ECO:0000313" key="3">
    <source>
        <dbReference type="Proteomes" id="UP000253551"/>
    </source>
</evidence>
<dbReference type="Gene3D" id="1.50.10.100">
    <property type="entry name" value="Chondroitin AC/alginate lyase"/>
    <property type="match status" value="1"/>
</dbReference>
<dbReference type="AlphaFoldDB" id="A0A367ITV9"/>
<feature type="compositionally biased region" description="Polar residues" evidence="1">
    <location>
        <begin position="13"/>
        <end position="25"/>
    </location>
</feature>
<dbReference type="EMBL" id="PJQM01005657">
    <property type="protein sequence ID" value="RCH81125.1"/>
    <property type="molecule type" value="Genomic_DNA"/>
</dbReference>
<gene>
    <name evidence="2" type="ORF">CU098_007611</name>
</gene>
<dbReference type="Proteomes" id="UP000253551">
    <property type="component" value="Unassembled WGS sequence"/>
</dbReference>
<evidence type="ECO:0000313" key="2">
    <source>
        <dbReference type="EMBL" id="RCH81125.1"/>
    </source>
</evidence>
<dbReference type="STRING" id="4846.A0A367ITV9"/>
<comment type="caution">
    <text evidence="2">The sequence shown here is derived from an EMBL/GenBank/DDBJ whole genome shotgun (WGS) entry which is preliminary data.</text>
</comment>
<sequence>MGPRRPDMEYISLPNNKGETLENSNGSNEALACLLQLADSALKNGPYSITFDKKNPHIAPTGDVRDFLSYAPYWWPVSIMKE</sequence>
<name>A0A367ITV9_RHIST</name>
<dbReference type="OrthoDB" id="63533at2759"/>
<reference evidence="2 3" key="1">
    <citation type="journal article" date="2018" name="G3 (Bethesda)">
        <title>Phylogenetic and Phylogenomic Definition of Rhizopus Species.</title>
        <authorList>
            <person name="Gryganskyi A.P."/>
            <person name="Golan J."/>
            <person name="Dolatabadi S."/>
            <person name="Mondo S."/>
            <person name="Robb S."/>
            <person name="Idnurm A."/>
            <person name="Muszewska A."/>
            <person name="Steczkiewicz K."/>
            <person name="Masonjones S."/>
            <person name="Liao H.L."/>
            <person name="Gajdeczka M.T."/>
            <person name="Anike F."/>
            <person name="Vuek A."/>
            <person name="Anishchenko I.M."/>
            <person name="Voigt K."/>
            <person name="de Hoog G.S."/>
            <person name="Smith M.E."/>
            <person name="Heitman J."/>
            <person name="Vilgalys R."/>
            <person name="Stajich J.E."/>
        </authorList>
    </citation>
    <scope>NUCLEOTIDE SEQUENCE [LARGE SCALE GENOMIC DNA]</scope>
    <source>
        <strain evidence="2 3">LSU 92-RS-03</strain>
    </source>
</reference>